<dbReference type="EMBL" id="JWTK01000002">
    <property type="protein sequence ID" value="OJH49736.1"/>
    <property type="molecule type" value="Genomic_DNA"/>
</dbReference>
<protein>
    <submittedName>
        <fullName evidence="2">Uncharacterized protein</fullName>
    </submittedName>
</protein>
<organism evidence="2 3">
    <name type="scientific">Methanohalophilus portucalensis FDF-1</name>
    <dbReference type="NCBI Taxonomy" id="523843"/>
    <lineage>
        <taxon>Archaea</taxon>
        <taxon>Methanobacteriati</taxon>
        <taxon>Methanobacteriota</taxon>
        <taxon>Stenosarchaea group</taxon>
        <taxon>Methanomicrobia</taxon>
        <taxon>Methanosarcinales</taxon>
        <taxon>Methanosarcinaceae</taxon>
        <taxon>Methanohalophilus</taxon>
    </lineage>
</organism>
<dbReference type="Proteomes" id="UP000185713">
    <property type="component" value="Unassembled WGS sequence"/>
</dbReference>
<proteinExistence type="predicted"/>
<sequence>MFIIGMEWKSPASLIILTIIGITGADYVVIKTIH</sequence>
<gene>
    <name evidence="2" type="ORF">MPF_0524</name>
</gene>
<evidence type="ECO:0000256" key="1">
    <source>
        <dbReference type="SAM" id="Phobius"/>
    </source>
</evidence>
<evidence type="ECO:0000313" key="3">
    <source>
        <dbReference type="Proteomes" id="UP000185713"/>
    </source>
</evidence>
<comment type="caution">
    <text evidence="2">The sequence shown here is derived from an EMBL/GenBank/DDBJ whole genome shotgun (WGS) entry which is preliminary data.</text>
</comment>
<keyword evidence="1" id="KW-0812">Transmembrane</keyword>
<evidence type="ECO:0000313" key="2">
    <source>
        <dbReference type="EMBL" id="OJH49736.1"/>
    </source>
</evidence>
<feature type="transmembrane region" description="Helical" evidence="1">
    <location>
        <begin position="12"/>
        <end position="30"/>
    </location>
</feature>
<dbReference type="AlphaFoldDB" id="A0A1L9C5L4"/>
<name>A0A1L9C5L4_9EURY</name>
<accession>A0A1L9C5L4</accession>
<keyword evidence="1" id="KW-0472">Membrane</keyword>
<keyword evidence="1" id="KW-1133">Transmembrane helix</keyword>
<reference evidence="2 3" key="1">
    <citation type="submission" date="2014-12" db="EMBL/GenBank/DDBJ databases">
        <title>The genome sequence of Methanohalophilus portucalensis strain FDF1.</title>
        <authorList>
            <person name="Lai M.-C."/>
            <person name="Lai S.-J."/>
        </authorList>
    </citation>
    <scope>NUCLEOTIDE SEQUENCE [LARGE SCALE GENOMIC DNA]</scope>
    <source>
        <strain evidence="2 3">FDF-1</strain>
    </source>
</reference>